<dbReference type="Pfam" id="PF07901">
    <property type="entry name" value="DUF1672"/>
    <property type="match status" value="1"/>
</dbReference>
<sequence length="273" mass="31006">MDETREKEAKDTTPVQEYVGQGFIFADGEKSKDIVEKNKAEIGRRAIKYMKETYKTDVKVNNVVPARSAAVVMVEAEEPIQFHTSVIVGLDMKKKALDPEEANVVRSEEGVVENAILGGLFHKAYSSNFETLDSTLISLLKEEKVEHYNQKAIDRTENSGYANQFYFVSFFEDYNEILNAYLENINISSEDIKKMFETHPDNKNISINVRLFMGNGQKPSQVIVNKTVKELEKVKEIPMATYNIILYKNEILNKVGLPDGENASKEIYLGSNR</sequence>
<proteinExistence type="predicted"/>
<evidence type="ECO:0000313" key="2">
    <source>
        <dbReference type="Proteomes" id="UP000019241"/>
    </source>
</evidence>
<dbReference type="Proteomes" id="UP000019241">
    <property type="component" value="Unassembled WGS sequence"/>
</dbReference>
<reference evidence="1 2" key="1">
    <citation type="submission" date="2012-12" db="EMBL/GenBank/DDBJ databases">
        <title>Novel taxa of Listeriaceae from agricultural environments in the United States.</title>
        <authorList>
            <person name="den Bakker H.C."/>
            <person name="Allred A."/>
            <person name="Warchocki S."/>
            <person name="Wright E.M."/>
            <person name="Burrell A."/>
            <person name="Nightingale K.K."/>
            <person name="Kephart D."/>
            <person name="Wiedmann M."/>
        </authorList>
    </citation>
    <scope>NUCLEOTIDE SEQUENCE [LARGE SCALE GENOMIC DNA]</scope>
    <source>
        <strain evidence="1 2">FSL S10-1203</strain>
    </source>
</reference>
<gene>
    <name evidence="1" type="ORF">MCOL2_11487</name>
</gene>
<evidence type="ECO:0000313" key="1">
    <source>
        <dbReference type="EMBL" id="EUJ52897.1"/>
    </source>
</evidence>
<dbReference type="PATRIC" id="fig|1265822.4.peg.2327"/>
<comment type="caution">
    <text evidence="1">The sequence shown here is derived from an EMBL/GenBank/DDBJ whole genome shotgun (WGS) entry which is preliminary data.</text>
</comment>
<protein>
    <submittedName>
        <fullName evidence="1">Uncharacterized protein</fullName>
    </submittedName>
</protein>
<name>W7DLQ3_9LIST</name>
<dbReference type="AlphaFoldDB" id="W7DLQ3"/>
<dbReference type="InterPro" id="IPR012873">
    <property type="entry name" value="DUF1672"/>
</dbReference>
<accession>W7DLQ3</accession>
<organism evidence="1 2">
    <name type="scientific">Listeria fleischmannii FSL S10-1203</name>
    <dbReference type="NCBI Taxonomy" id="1265822"/>
    <lineage>
        <taxon>Bacteria</taxon>
        <taxon>Bacillati</taxon>
        <taxon>Bacillota</taxon>
        <taxon>Bacilli</taxon>
        <taxon>Bacillales</taxon>
        <taxon>Listeriaceae</taxon>
        <taxon>Listeria</taxon>
    </lineage>
</organism>
<dbReference type="EMBL" id="AODM01000040">
    <property type="protein sequence ID" value="EUJ52897.1"/>
    <property type="molecule type" value="Genomic_DNA"/>
</dbReference>